<feature type="domain" description="ABC transporter" evidence="8">
    <location>
        <begin position="355"/>
        <end position="590"/>
    </location>
</feature>
<dbReference type="RefSeq" id="WP_007280974.1">
    <property type="nucleotide sequence ID" value="NZ_ABCK01000034.1"/>
</dbReference>
<dbReference type="GO" id="GO:0005524">
    <property type="term" value="F:ATP binding"/>
    <property type="evidence" value="ECO:0007669"/>
    <property type="project" value="UniProtKB-KW"/>
</dbReference>
<evidence type="ECO:0000259" key="9">
    <source>
        <dbReference type="PROSITE" id="PS50929"/>
    </source>
</evidence>
<dbReference type="PROSITE" id="PS00211">
    <property type="entry name" value="ABC_TRANSPORTER_1"/>
    <property type="match status" value="1"/>
</dbReference>
<proteinExistence type="predicted"/>
<dbReference type="InterPro" id="IPR003439">
    <property type="entry name" value="ABC_transporter-like_ATP-bd"/>
</dbReference>
<dbReference type="InterPro" id="IPR027417">
    <property type="entry name" value="P-loop_NTPase"/>
</dbReference>
<dbReference type="SUPFAM" id="SSF90123">
    <property type="entry name" value="ABC transporter transmembrane region"/>
    <property type="match status" value="1"/>
</dbReference>
<dbReference type="STRING" id="313628.LNTAR_03184"/>
<keyword evidence="11" id="KW-1185">Reference proteome</keyword>
<dbReference type="PROSITE" id="PS50893">
    <property type="entry name" value="ABC_TRANSPORTER_2"/>
    <property type="match status" value="1"/>
</dbReference>
<keyword evidence="5 7" id="KW-1133">Transmembrane helix</keyword>
<dbReference type="PANTHER" id="PTHR24221:SF654">
    <property type="entry name" value="ATP-BINDING CASSETTE SUB-FAMILY B MEMBER 6"/>
    <property type="match status" value="1"/>
</dbReference>
<dbReference type="EMBL" id="ABCK01000034">
    <property type="protein sequence ID" value="EDM25199.1"/>
    <property type="molecule type" value="Genomic_DNA"/>
</dbReference>
<dbReference type="AlphaFoldDB" id="A6DT24"/>
<name>A6DT24_9BACT</name>
<evidence type="ECO:0000259" key="8">
    <source>
        <dbReference type="PROSITE" id="PS50893"/>
    </source>
</evidence>
<dbReference type="GO" id="GO:0140359">
    <property type="term" value="F:ABC-type transporter activity"/>
    <property type="evidence" value="ECO:0007669"/>
    <property type="project" value="InterPro"/>
</dbReference>
<gene>
    <name evidence="10" type="ORF">LNTAR_03184</name>
</gene>
<evidence type="ECO:0000256" key="4">
    <source>
        <dbReference type="ARBA" id="ARBA00022840"/>
    </source>
</evidence>
<dbReference type="Gene3D" id="1.20.1560.10">
    <property type="entry name" value="ABC transporter type 1, transmembrane domain"/>
    <property type="match status" value="1"/>
</dbReference>
<comment type="caution">
    <text evidence="10">The sequence shown here is derived from an EMBL/GenBank/DDBJ whole genome shotgun (WGS) entry which is preliminary data.</text>
</comment>
<dbReference type="PROSITE" id="PS50929">
    <property type="entry name" value="ABC_TM1F"/>
    <property type="match status" value="1"/>
</dbReference>
<keyword evidence="3" id="KW-0547">Nucleotide-binding</keyword>
<keyword evidence="6 7" id="KW-0472">Membrane</keyword>
<dbReference type="GO" id="GO:0016887">
    <property type="term" value="F:ATP hydrolysis activity"/>
    <property type="evidence" value="ECO:0007669"/>
    <property type="project" value="InterPro"/>
</dbReference>
<protein>
    <submittedName>
        <fullName evidence="10">ABC transporter, ATP-binding protein</fullName>
    </submittedName>
</protein>
<dbReference type="InterPro" id="IPR036640">
    <property type="entry name" value="ABC1_TM_sf"/>
</dbReference>
<evidence type="ECO:0000256" key="2">
    <source>
        <dbReference type="ARBA" id="ARBA00022692"/>
    </source>
</evidence>
<feature type="transmembrane region" description="Helical" evidence="7">
    <location>
        <begin position="21"/>
        <end position="47"/>
    </location>
</feature>
<feature type="domain" description="ABC transmembrane type-1" evidence="9">
    <location>
        <begin position="23"/>
        <end position="331"/>
    </location>
</feature>
<dbReference type="OrthoDB" id="9770415at2"/>
<dbReference type="Gene3D" id="3.40.50.300">
    <property type="entry name" value="P-loop containing nucleotide triphosphate hydrolases"/>
    <property type="match status" value="1"/>
</dbReference>
<keyword evidence="4 10" id="KW-0067">ATP-binding</keyword>
<dbReference type="PANTHER" id="PTHR24221">
    <property type="entry name" value="ATP-BINDING CASSETTE SUB-FAMILY B"/>
    <property type="match status" value="1"/>
</dbReference>
<accession>A6DT24</accession>
<dbReference type="InterPro" id="IPR011527">
    <property type="entry name" value="ABC1_TM_dom"/>
</dbReference>
<organism evidence="10 11">
    <name type="scientific">Lentisphaera araneosa HTCC2155</name>
    <dbReference type="NCBI Taxonomy" id="313628"/>
    <lineage>
        <taxon>Bacteria</taxon>
        <taxon>Pseudomonadati</taxon>
        <taxon>Lentisphaerota</taxon>
        <taxon>Lentisphaeria</taxon>
        <taxon>Lentisphaerales</taxon>
        <taxon>Lentisphaeraceae</taxon>
        <taxon>Lentisphaera</taxon>
    </lineage>
</organism>
<reference evidence="10 11" key="1">
    <citation type="journal article" date="2010" name="J. Bacteriol.">
        <title>Genome sequence of Lentisphaera araneosa HTCC2155T, the type species of the order Lentisphaerales in the phylum Lentisphaerae.</title>
        <authorList>
            <person name="Thrash J.C."/>
            <person name="Cho J.C."/>
            <person name="Vergin K.L."/>
            <person name="Morris R.M."/>
            <person name="Giovannoni S.J."/>
        </authorList>
    </citation>
    <scope>NUCLEOTIDE SEQUENCE [LARGE SCALE GENOMIC DNA]</scope>
    <source>
        <strain evidence="10 11">HTCC2155</strain>
    </source>
</reference>
<evidence type="ECO:0000256" key="7">
    <source>
        <dbReference type="SAM" id="Phobius"/>
    </source>
</evidence>
<comment type="subcellular location">
    <subcellularLocation>
        <location evidence="1">Cell membrane</location>
        <topology evidence="1">Multi-pass membrane protein</topology>
    </subcellularLocation>
</comment>
<dbReference type="GO" id="GO:0005886">
    <property type="term" value="C:plasma membrane"/>
    <property type="evidence" value="ECO:0007669"/>
    <property type="project" value="UniProtKB-SubCell"/>
</dbReference>
<dbReference type="Proteomes" id="UP000004947">
    <property type="component" value="Unassembled WGS sequence"/>
</dbReference>
<dbReference type="Pfam" id="PF00005">
    <property type="entry name" value="ABC_tran"/>
    <property type="match status" value="1"/>
</dbReference>
<dbReference type="Pfam" id="PF00664">
    <property type="entry name" value="ABC_membrane"/>
    <property type="match status" value="1"/>
</dbReference>
<sequence length="596" mass="66437">MSSSRPTLNFAKYLWQHYRKSLIFGILTLCLGAFVDASAALMVAPIFDLIMNDQGAGAEYTQVTQRVFEFFDSLGLPKTSIFALGFFLFLYISRSFVTILTNYFMAKIRAALQKDMVLNLYKAVVNANWKFYLTRNQGQFINSITRETQHLTIAYDNLSQMCVSLVQITVFGGLAFLMSWKITLICLGVALCCAIPLFMLTRLSHKWGQTYVASAGVSNSITQESFSLAKVIQAFSCQNYAYDKLSEQQQVQEGLNVRFYVLGKVVQELFYPIGIISIIIAYACSRYFEMSFAQLSIVLYALWKTTPFISSFLSAKSSLGQMVSSFDNVYQLEQDALAHPIQSGEQKFAGLDGGIQLKNLSFAYEGAELKALAQVNIRIKKGQMTALVGSSGSGKSTLADVVMGFHEIPQGDLLIGGVALQDLDLKSYREKIGYVPQQSVLFNTTIRENLLWSKESASEQELIQACQKANAWEFVKKLQQGLDTEVGDRGVRLSGGQIQRLAIARAILRQPEILILDEATSSLDTESEKMIQQSITQIAQETTLIVIAHRLSTIKGADQVIVMKDGSVLEEGSFDELVSKQGEFSSMWNRQMEENK</sequence>
<evidence type="ECO:0000256" key="3">
    <source>
        <dbReference type="ARBA" id="ARBA00022741"/>
    </source>
</evidence>
<dbReference type="InterPro" id="IPR003593">
    <property type="entry name" value="AAA+_ATPase"/>
</dbReference>
<dbReference type="SMART" id="SM00382">
    <property type="entry name" value="AAA"/>
    <property type="match status" value="1"/>
</dbReference>
<dbReference type="InterPro" id="IPR039421">
    <property type="entry name" value="Type_1_exporter"/>
</dbReference>
<dbReference type="SUPFAM" id="SSF52540">
    <property type="entry name" value="P-loop containing nucleoside triphosphate hydrolases"/>
    <property type="match status" value="1"/>
</dbReference>
<dbReference type="eggNOG" id="COG1132">
    <property type="taxonomic scope" value="Bacteria"/>
</dbReference>
<dbReference type="FunFam" id="3.40.50.300:FF:000218">
    <property type="entry name" value="Multidrug ABC transporter ATP-binding protein"/>
    <property type="match status" value="1"/>
</dbReference>
<feature type="transmembrane region" description="Helical" evidence="7">
    <location>
        <begin position="81"/>
        <end position="106"/>
    </location>
</feature>
<feature type="transmembrane region" description="Helical" evidence="7">
    <location>
        <begin position="182"/>
        <end position="200"/>
    </location>
</feature>
<evidence type="ECO:0000256" key="6">
    <source>
        <dbReference type="ARBA" id="ARBA00023136"/>
    </source>
</evidence>
<dbReference type="InterPro" id="IPR017871">
    <property type="entry name" value="ABC_transporter-like_CS"/>
</dbReference>
<evidence type="ECO:0000313" key="11">
    <source>
        <dbReference type="Proteomes" id="UP000004947"/>
    </source>
</evidence>
<dbReference type="GO" id="GO:0034040">
    <property type="term" value="F:ATPase-coupled lipid transmembrane transporter activity"/>
    <property type="evidence" value="ECO:0007669"/>
    <property type="project" value="TreeGrafter"/>
</dbReference>
<keyword evidence="2 7" id="KW-0812">Transmembrane</keyword>
<evidence type="ECO:0000256" key="1">
    <source>
        <dbReference type="ARBA" id="ARBA00004651"/>
    </source>
</evidence>
<evidence type="ECO:0000256" key="5">
    <source>
        <dbReference type="ARBA" id="ARBA00022989"/>
    </source>
</evidence>
<evidence type="ECO:0000313" key="10">
    <source>
        <dbReference type="EMBL" id="EDM25199.1"/>
    </source>
</evidence>